<dbReference type="GO" id="GO:0034727">
    <property type="term" value="P:piecemeal microautophagy of the nucleus"/>
    <property type="evidence" value="ECO:0007669"/>
    <property type="project" value="TreeGrafter"/>
</dbReference>
<dbReference type="EMBL" id="AVOT02005614">
    <property type="protein sequence ID" value="MBW0479527.1"/>
    <property type="molecule type" value="Genomic_DNA"/>
</dbReference>
<comment type="similarity">
    <text evidence="3">Belongs to the ATG2 family.</text>
</comment>
<name>A0A9Q3C9C2_9BASI</name>
<dbReference type="OrthoDB" id="18982at2759"/>
<sequence>MISIDLSSFSPKNLQKSLLNYLFKRFIGPILKDGGRHEDIFKQENSNPSQPGLFIIKNVELNPTPLNDFIQAFSIPIPLTIANVSISELSLQIDWPTWSFSLTDYVPDLKLNANDVQINLEISSNSSEKTSPQQSSSRIFDKKLDSNLSNIANDFVRQEWPEPDEEDRSDQNFPGAFTFQANPSTINSQSDDHRGFFANLVQSILNKFNFQLSNLLISLNHQNFQTILSIEKIISLNLSSQDIKPSTISSRELRISLPILYLKHLPDSVPSSQSSSSRSSSSDLDMIMSQAIADLRLSTLFSSVNMDHKNTNQAALNNGKYSLRREDIFLQFIRSPAENSTYHSSAAPDSPPFQTSSGPDLDSCPLDSNHSLRFIFSLSRPSSETCISDQPAPPHPSLANSAHPSDFTSISNFTQDSVESQLFDLQVYFPILSISIQHPQQLFALNHLISSLIPLTSTMSAASSPTSSDSSPLPTPLSIHAVLGCRQISLTLNTQSTLSNMYQDAPLSVTFQATKLKMVYCNRTYDKQKHQTISKGNDDLQITFDQIHGTFNIWQVNRTNPSSRTFFLVPVRDLPGPAMSICHTVDAMQIVFNSVWLNPDLEILVAFRTVLETMQTTFSSMGSMKSKADHTPASSRNKGFVPSVRDVTGSSPKLETFTLSLAIPCLYIDLKAPSQWQQAPMVDDHRPTGLVLGAVIKSLEATITSHKLFTCSAHEAALGFRVGATESNLTRAALSPFLGIADIPISSTDSSHACPGFRMNYTLVTSGHDHIHSQQHCFKPTTIDLQCVTINLTKEQFDRTQYWLDDLSRWIEGFFGESRPFSHQNLSSKTLEKPSRQSSLESLNNPINSDNQLRSQEFSSKPLAALNISQVALTLHLSPFCRRPRHQDIGVQKLVLQIEHLSLHQLLPPPASLESQLRLSIKRCMAALHNKNEKNSLLEIINTDQKLPESMPAVFVGISTAKPQGSLSEQKQISVCIEISYIALHLGPNCIWTSDLVAFLKAPAGVFETVGPQYQTQFQILFVSCALNIMSPFNDTDSISYVSKMLFNHIECQTRLSPATTNVSPQVQGTMSIFLAEYSGSAKSSFRALEQVSFAQIAYLSQTKMSALYSWEKASPTWQMTIHQGSLDVSLCADSMESLGRAIESLSKIMFSNPEDFSASEPSAPVQVLDSPIIASSMLKSAMKETHSSNRSLLMENGEDLAFEDYPSDATFVEGNHGSQASTQPSRAKTDPRIIMRWMSNERLNVIDDYLVNLRTLSKTSHQPVEGEIKLDSFNVTLGLYDGFDWSSTRQTIQEAQRAVRKRLQKIRQLLATGNVADATIDEDLVPTTLFKSFHVGLPSSSGLSRAQLLNAIDDELENSTGTLKDELESMTGSWQSLPAHSAKEPSSSRPVTQSSPPRPLDRSTQPMLKFVMMRLQGRFRKFEGKRAATESQRICSLHLKAESLTVIDNIRTSTWKKFLTELRPSEGGMLRPTGAPMLRVKFEIMPSSDEPKLSEALLKLKISPLRLYVDQDAVDFLKRFFAFQKDDSTIVTQTFDVPVASPNEMFFQRVEILPIKIRLDYKPKRINYMALKEGKAIELMNFFHFEGSDMVLRHATLIGVSKVSRIGELLQDIWTPDVKANQLTDVISGIAPVRSVVNVGSGLADLLLLPIEQVRKDGRFTRGLQKGTTSFAKNTALEAVKLGAKLTAGTQVILQRAETILGARLPEEVKVETVETIAPNLEFGEANSEIGINYCSNEMIHNKYSDQPRNLKVGAKMAYQDLKENMRMTAQTILAVPLEVFNEGSGQAIIKAIPIAILHPMIGTTMAINKTLIGLRNSIDSNLTNSDEDKYK</sequence>
<evidence type="ECO:0000256" key="10">
    <source>
        <dbReference type="ARBA" id="ARBA00024479"/>
    </source>
</evidence>
<evidence type="ECO:0000313" key="14">
    <source>
        <dbReference type="EMBL" id="MBW0479527.1"/>
    </source>
</evidence>
<gene>
    <name evidence="14" type="ORF">O181_019242</name>
</gene>
<keyword evidence="15" id="KW-1185">Reference proteome</keyword>
<feature type="compositionally biased region" description="Polar residues" evidence="13">
    <location>
        <begin position="836"/>
        <end position="851"/>
    </location>
</feature>
<organism evidence="14 15">
    <name type="scientific">Austropuccinia psidii MF-1</name>
    <dbReference type="NCBI Taxonomy" id="1389203"/>
    <lineage>
        <taxon>Eukaryota</taxon>
        <taxon>Fungi</taxon>
        <taxon>Dikarya</taxon>
        <taxon>Basidiomycota</taxon>
        <taxon>Pucciniomycotina</taxon>
        <taxon>Pucciniomycetes</taxon>
        <taxon>Pucciniales</taxon>
        <taxon>Sphaerophragmiaceae</taxon>
        <taxon>Austropuccinia</taxon>
    </lineage>
</organism>
<keyword evidence="5" id="KW-0813">Transport</keyword>
<evidence type="ECO:0000256" key="1">
    <source>
        <dbReference type="ARBA" id="ARBA00004406"/>
    </source>
</evidence>
<comment type="subcellular location">
    <subcellularLocation>
        <location evidence="1">Endoplasmic reticulum membrane</location>
        <topology evidence="1">Peripheral membrane protein</topology>
    </subcellularLocation>
    <subcellularLocation>
        <location evidence="2">Preautophagosomal structure membrane</location>
        <topology evidence="2">Peripheral membrane protein</topology>
    </subcellularLocation>
</comment>
<proteinExistence type="inferred from homology"/>
<dbReference type="GO" id="GO:0000045">
    <property type="term" value="P:autophagosome assembly"/>
    <property type="evidence" value="ECO:0007669"/>
    <property type="project" value="TreeGrafter"/>
</dbReference>
<keyword evidence="9" id="KW-0472">Membrane</keyword>
<feature type="region of interest" description="Disordered" evidence="13">
    <location>
        <begin position="1368"/>
        <end position="1407"/>
    </location>
</feature>
<dbReference type="GO" id="GO:0061709">
    <property type="term" value="P:reticulophagy"/>
    <property type="evidence" value="ECO:0007669"/>
    <property type="project" value="TreeGrafter"/>
</dbReference>
<evidence type="ECO:0000256" key="9">
    <source>
        <dbReference type="ARBA" id="ARBA00023136"/>
    </source>
</evidence>
<dbReference type="GO" id="GO:0006869">
    <property type="term" value="P:lipid transport"/>
    <property type="evidence" value="ECO:0007669"/>
    <property type="project" value="UniProtKB-KW"/>
</dbReference>
<accession>A0A9Q3C9C2</accession>
<dbReference type="GO" id="GO:0034045">
    <property type="term" value="C:phagophore assembly site membrane"/>
    <property type="evidence" value="ECO:0007669"/>
    <property type="project" value="UniProtKB-SubCell"/>
</dbReference>
<comment type="caution">
    <text evidence="14">The sequence shown here is derived from an EMBL/GenBank/DDBJ whole genome shotgun (WGS) entry which is preliminary data.</text>
</comment>
<dbReference type="Pfam" id="PF13329">
    <property type="entry name" value="ATG2_CAD"/>
    <property type="match status" value="1"/>
</dbReference>
<evidence type="ECO:0000256" key="3">
    <source>
        <dbReference type="ARBA" id="ARBA00009714"/>
    </source>
</evidence>
<dbReference type="InterPro" id="IPR026849">
    <property type="entry name" value="ATG2"/>
</dbReference>
<comment type="catalytic activity">
    <reaction evidence="12">
        <text>a 1,2-diacyl-sn-glycero-3-phosphocholine(in) = a 1,2-diacyl-sn-glycero-3-phosphocholine(out)</text>
        <dbReference type="Rhea" id="RHEA:38571"/>
        <dbReference type="ChEBI" id="CHEBI:57643"/>
    </reaction>
</comment>
<dbReference type="GO" id="GO:0043495">
    <property type="term" value="F:protein-membrane adaptor activity"/>
    <property type="evidence" value="ECO:0007669"/>
    <property type="project" value="TreeGrafter"/>
</dbReference>
<dbReference type="PANTHER" id="PTHR13190">
    <property type="entry name" value="AUTOPHAGY-RELATED 2, ISOFORM A"/>
    <property type="match status" value="1"/>
</dbReference>
<feature type="compositionally biased region" description="Polar residues" evidence="13">
    <location>
        <begin position="1371"/>
        <end position="1396"/>
    </location>
</feature>
<evidence type="ECO:0000256" key="7">
    <source>
        <dbReference type="ARBA" id="ARBA00023006"/>
    </source>
</evidence>
<evidence type="ECO:0000256" key="6">
    <source>
        <dbReference type="ARBA" id="ARBA00022824"/>
    </source>
</evidence>
<keyword evidence="7" id="KW-0072">Autophagy</keyword>
<evidence type="ECO:0000256" key="13">
    <source>
        <dbReference type="SAM" id="MobiDB-lite"/>
    </source>
</evidence>
<evidence type="ECO:0000256" key="11">
    <source>
        <dbReference type="ARBA" id="ARBA00024615"/>
    </source>
</evidence>
<keyword evidence="8" id="KW-0445">Lipid transport</keyword>
<feature type="region of interest" description="Disordered" evidence="13">
    <location>
        <begin position="822"/>
        <end position="851"/>
    </location>
</feature>
<protein>
    <recommendedName>
        <fullName evidence="4">Autophagy-related protein 2</fullName>
    </recommendedName>
</protein>
<feature type="region of interest" description="Disordered" evidence="13">
    <location>
        <begin position="622"/>
        <end position="642"/>
    </location>
</feature>
<feature type="region of interest" description="Disordered" evidence="13">
    <location>
        <begin position="340"/>
        <end position="362"/>
    </location>
</feature>
<dbReference type="Proteomes" id="UP000765509">
    <property type="component" value="Unassembled WGS sequence"/>
</dbReference>
<comment type="catalytic activity">
    <reaction evidence="11">
        <text>a 1,2-diacyl-sn-glycero-3-phosphoethanolamine(in) = a 1,2-diacyl-sn-glycero-3-phosphoethanolamine(out)</text>
        <dbReference type="Rhea" id="RHEA:38895"/>
        <dbReference type="ChEBI" id="CHEBI:64612"/>
    </reaction>
</comment>
<dbReference type="GO" id="GO:0000422">
    <property type="term" value="P:autophagy of mitochondrion"/>
    <property type="evidence" value="ECO:0007669"/>
    <property type="project" value="TreeGrafter"/>
</dbReference>
<dbReference type="GO" id="GO:0061908">
    <property type="term" value="C:phagophore"/>
    <property type="evidence" value="ECO:0007669"/>
    <property type="project" value="TreeGrafter"/>
</dbReference>
<evidence type="ECO:0000256" key="2">
    <source>
        <dbReference type="ARBA" id="ARBA00004623"/>
    </source>
</evidence>
<evidence type="ECO:0000256" key="5">
    <source>
        <dbReference type="ARBA" id="ARBA00022448"/>
    </source>
</evidence>
<reference evidence="14" key="1">
    <citation type="submission" date="2021-03" db="EMBL/GenBank/DDBJ databases">
        <title>Draft genome sequence of rust myrtle Austropuccinia psidii MF-1, a brazilian biotype.</title>
        <authorList>
            <person name="Quecine M.C."/>
            <person name="Pachon D.M.R."/>
            <person name="Bonatelli M.L."/>
            <person name="Correr F.H."/>
            <person name="Franceschini L.M."/>
            <person name="Leite T.F."/>
            <person name="Margarido G.R.A."/>
            <person name="Almeida C.A."/>
            <person name="Ferrarezi J.A."/>
            <person name="Labate C.A."/>
        </authorList>
    </citation>
    <scope>NUCLEOTIDE SEQUENCE</scope>
    <source>
        <strain evidence="14">MF-1</strain>
    </source>
</reference>
<evidence type="ECO:0000256" key="12">
    <source>
        <dbReference type="ARBA" id="ARBA00024631"/>
    </source>
</evidence>
<evidence type="ECO:0000256" key="8">
    <source>
        <dbReference type="ARBA" id="ARBA00023055"/>
    </source>
</evidence>
<evidence type="ECO:0000313" key="15">
    <source>
        <dbReference type="Proteomes" id="UP000765509"/>
    </source>
</evidence>
<dbReference type="GO" id="GO:0032266">
    <property type="term" value="F:phosphatidylinositol-3-phosphate binding"/>
    <property type="evidence" value="ECO:0007669"/>
    <property type="project" value="TreeGrafter"/>
</dbReference>
<evidence type="ECO:0000256" key="4">
    <source>
        <dbReference type="ARBA" id="ARBA00018070"/>
    </source>
</evidence>
<dbReference type="GO" id="GO:0005789">
    <property type="term" value="C:endoplasmic reticulum membrane"/>
    <property type="evidence" value="ECO:0007669"/>
    <property type="project" value="UniProtKB-SubCell"/>
</dbReference>
<dbReference type="GO" id="GO:0061723">
    <property type="term" value="P:glycophagy"/>
    <property type="evidence" value="ECO:0007669"/>
    <property type="project" value="TreeGrafter"/>
</dbReference>
<keyword evidence="6" id="KW-0256">Endoplasmic reticulum</keyword>
<comment type="catalytic activity">
    <reaction evidence="10">
        <text>a 1,2-diacyl-sn-glycero-3-phospho-L-serine(in) = a 1,2-diacyl-sn-glycero-3-phospho-L-serine(out)</text>
        <dbReference type="Rhea" id="RHEA:38663"/>
        <dbReference type="ChEBI" id="CHEBI:57262"/>
    </reaction>
</comment>
<dbReference type="PANTHER" id="PTHR13190:SF1">
    <property type="entry name" value="AUTOPHAGY-RELATED 2, ISOFORM A"/>
    <property type="match status" value="1"/>
</dbReference>